<accession>A0A011P4I1</accession>
<evidence type="ECO:0000313" key="4">
    <source>
        <dbReference type="Proteomes" id="UP000054123"/>
    </source>
</evidence>
<evidence type="ECO:0000259" key="2">
    <source>
        <dbReference type="Pfam" id="PF08794"/>
    </source>
</evidence>
<comment type="caution">
    <text evidence="3">The sequence shown here is derived from an EMBL/GenBank/DDBJ whole genome shotgun (WGS) entry which is preliminary data.</text>
</comment>
<dbReference type="NCBIfam" id="NF041636">
    <property type="entry name" value="slam_lipo"/>
    <property type="match status" value="1"/>
</dbReference>
<dbReference type="AlphaFoldDB" id="A0A011P4I1"/>
<dbReference type="InterPro" id="IPR054843">
    <property type="entry name" value="Slam_hemophilin_C"/>
</dbReference>
<dbReference type="PATRIC" id="fig|1450449.3.peg.2133"/>
<dbReference type="InterPro" id="IPR011250">
    <property type="entry name" value="OMP/PagP_B-barrel"/>
</dbReference>
<gene>
    <name evidence="3" type="ORF">AK33_10695</name>
</gene>
<organism evidence="3 4">
    <name type="scientific">Mannheimia granulomatis</name>
    <dbReference type="NCBI Taxonomy" id="85402"/>
    <lineage>
        <taxon>Bacteria</taxon>
        <taxon>Pseudomonadati</taxon>
        <taxon>Pseudomonadota</taxon>
        <taxon>Gammaproteobacteria</taxon>
        <taxon>Pasteurellales</taxon>
        <taxon>Pasteurellaceae</taxon>
        <taxon>Mannheimia</taxon>
    </lineage>
</organism>
<sequence length="146" mass="15535">MERIISGEGPNASQFNATVEVRGLKTDKLPTEGRATYKGKAFDAHGDAGLNGGSLTYDVDFSNRKGSGKVENEYGGHINLEQGNIENGGISSTAHRYHKDNSIESGSYNIEFFGPKAEEIGGKIEINGNGGTDRLGISGTRGEIQK</sequence>
<keyword evidence="4" id="KW-1185">Reference proteome</keyword>
<name>A0A011P4I1_9PAST</name>
<reference evidence="3 4" key="1">
    <citation type="journal article" date="2014" name="Genome Announc.">
        <title>Genome Sequence of a Presumptive Mannheimia haemolytica Strain with an A1/A6-Cross-Reactive Serotype from a White-Tailed Deer (Odocoileus virginianus).</title>
        <authorList>
            <person name="Lawrence P.K."/>
            <person name="Bey R.F."/>
            <person name="Wiener B."/>
            <person name="Kittichotirat W."/>
            <person name="Bumgarner R.E."/>
        </authorList>
    </citation>
    <scope>NUCLEOTIDE SEQUENCE [LARGE SCALE GENOMIC DNA]</scope>
    <source>
        <strain evidence="3 4">PKL10</strain>
    </source>
</reference>
<evidence type="ECO:0000256" key="1">
    <source>
        <dbReference type="SAM" id="MobiDB-lite"/>
    </source>
</evidence>
<dbReference type="Gene3D" id="2.40.160.90">
    <property type="match status" value="1"/>
</dbReference>
<dbReference type="RefSeq" id="WP_338390425.1">
    <property type="nucleotide sequence ID" value="NZ_JANJ01000008.1"/>
</dbReference>
<dbReference type="Proteomes" id="UP000054123">
    <property type="component" value="Unassembled WGS sequence"/>
</dbReference>
<dbReference type="SUPFAM" id="SSF56925">
    <property type="entry name" value="OMPA-like"/>
    <property type="match status" value="1"/>
</dbReference>
<dbReference type="InterPro" id="IPR014902">
    <property type="entry name" value="FHBP-like_C"/>
</dbReference>
<evidence type="ECO:0000313" key="3">
    <source>
        <dbReference type="EMBL" id="EXI61409.1"/>
    </source>
</evidence>
<dbReference type="EMBL" id="JANJ01000008">
    <property type="protein sequence ID" value="EXI61409.1"/>
    <property type="molecule type" value="Genomic_DNA"/>
</dbReference>
<proteinExistence type="predicted"/>
<feature type="domain" description="Factor H binding protein-like C-terminal" evidence="2">
    <location>
        <begin position="27"/>
        <end position="124"/>
    </location>
</feature>
<protein>
    <recommendedName>
        <fullName evidence="2">Factor H binding protein-like C-terminal domain-containing protein</fullName>
    </recommendedName>
</protein>
<dbReference type="Pfam" id="PF08794">
    <property type="entry name" value="FHBP_C"/>
    <property type="match status" value="1"/>
</dbReference>
<feature type="region of interest" description="Disordered" evidence="1">
    <location>
        <begin position="124"/>
        <end position="146"/>
    </location>
</feature>